<organism evidence="2 3">
    <name type="scientific">Xanthocytophaga agilis</name>
    <dbReference type="NCBI Taxonomy" id="3048010"/>
    <lineage>
        <taxon>Bacteria</taxon>
        <taxon>Pseudomonadati</taxon>
        <taxon>Bacteroidota</taxon>
        <taxon>Cytophagia</taxon>
        <taxon>Cytophagales</taxon>
        <taxon>Rhodocytophagaceae</taxon>
        <taxon>Xanthocytophaga</taxon>
    </lineage>
</organism>
<keyword evidence="3" id="KW-1185">Reference proteome</keyword>
<feature type="transmembrane region" description="Helical" evidence="1">
    <location>
        <begin position="47"/>
        <end position="65"/>
    </location>
</feature>
<dbReference type="AlphaFoldDB" id="A0AAE3RC37"/>
<accession>A0AAE3RC37</accession>
<dbReference type="Proteomes" id="UP001232063">
    <property type="component" value="Unassembled WGS sequence"/>
</dbReference>
<evidence type="ECO:0000256" key="1">
    <source>
        <dbReference type="SAM" id="Phobius"/>
    </source>
</evidence>
<comment type="caution">
    <text evidence="2">The sequence shown here is derived from an EMBL/GenBank/DDBJ whole genome shotgun (WGS) entry which is preliminary data.</text>
</comment>
<dbReference type="EMBL" id="JASJOU010000017">
    <property type="protein sequence ID" value="MDJ1505600.1"/>
    <property type="molecule type" value="Genomic_DNA"/>
</dbReference>
<gene>
    <name evidence="2" type="ORF">QNI22_33400</name>
</gene>
<feature type="transmembrane region" description="Helical" evidence="1">
    <location>
        <begin position="101"/>
        <end position="122"/>
    </location>
</feature>
<evidence type="ECO:0000313" key="3">
    <source>
        <dbReference type="Proteomes" id="UP001232063"/>
    </source>
</evidence>
<feature type="transmembrane region" description="Helical" evidence="1">
    <location>
        <begin position="158"/>
        <end position="176"/>
    </location>
</feature>
<proteinExistence type="predicted"/>
<keyword evidence="1" id="KW-0812">Transmembrane</keyword>
<feature type="transmembrane region" description="Helical" evidence="1">
    <location>
        <begin position="22"/>
        <end position="41"/>
    </location>
</feature>
<feature type="transmembrane region" description="Helical" evidence="1">
    <location>
        <begin position="129"/>
        <end position="152"/>
    </location>
</feature>
<evidence type="ECO:0000313" key="2">
    <source>
        <dbReference type="EMBL" id="MDJ1505600.1"/>
    </source>
</evidence>
<feature type="transmembrane region" description="Helical" evidence="1">
    <location>
        <begin position="72"/>
        <end position="95"/>
    </location>
</feature>
<keyword evidence="1" id="KW-0472">Membrane</keyword>
<name>A0AAE3RC37_9BACT</name>
<reference evidence="2" key="1">
    <citation type="submission" date="2023-05" db="EMBL/GenBank/DDBJ databases">
        <authorList>
            <person name="Zhang X."/>
        </authorList>
    </citation>
    <scope>NUCLEOTIDE SEQUENCE</scope>
    <source>
        <strain evidence="2">BD1B2-1</strain>
    </source>
</reference>
<keyword evidence="1" id="KW-1133">Transmembrane helix</keyword>
<sequence>MSLFSGFETDVKNIQVFPQWRVLLYIIVGYGLCQIIFYFSTDFFKSIVIYAGLGLTFSIAISTMLSETRLRIVLFLSLSTLLYFLMLQLSLVQAYFSPNPFFVILASVSGAILETLLFCTLFQCLGYLTYLDIIFVLLFAALAFFVLTAVHLPGSSDFVGIVIWQLAVGYAFTRIYTRKIATQKPAEHP</sequence>
<dbReference type="RefSeq" id="WP_314517793.1">
    <property type="nucleotide sequence ID" value="NZ_JASJOU010000017.1"/>
</dbReference>
<protein>
    <submittedName>
        <fullName evidence="2">Uncharacterized protein</fullName>
    </submittedName>
</protein>